<dbReference type="Proteomes" id="UP000594903">
    <property type="component" value="Chromosome"/>
</dbReference>
<feature type="transmembrane region" description="Helical" evidence="5">
    <location>
        <begin position="60"/>
        <end position="77"/>
    </location>
</feature>
<dbReference type="OrthoDB" id="9816361at2"/>
<keyword evidence="3 5" id="KW-1133">Transmembrane helix</keyword>
<dbReference type="EMBL" id="CP065725">
    <property type="protein sequence ID" value="QPT39738.1"/>
    <property type="molecule type" value="Genomic_DNA"/>
</dbReference>
<keyword evidence="10" id="KW-1185">Reference proteome</keyword>
<evidence type="ECO:0000259" key="6">
    <source>
        <dbReference type="Pfam" id="PF05154"/>
    </source>
</evidence>
<feature type="transmembrane region" description="Helical" evidence="5">
    <location>
        <begin position="93"/>
        <end position="111"/>
    </location>
</feature>
<sequence>MLKNILLSIVIFAVVLIALTFGEKTFNVFAEWLYELTGIAVINLQSLYMSIKGYVLDDPFKVVVALIITAIICFWLFKNNGAKLNEEGTPRKIAIILAIFLGWLGVHRFYLNQLITGLLYLIISQIFLPLAVILSLIDAVRYYSMSEVDFQKKFKP</sequence>
<dbReference type="STRING" id="1122619.GCA_000373745_00321"/>
<dbReference type="GO" id="GO:0016020">
    <property type="term" value="C:membrane"/>
    <property type="evidence" value="ECO:0007669"/>
    <property type="project" value="UniProtKB-SubCell"/>
</dbReference>
<dbReference type="Proteomes" id="UP000254603">
    <property type="component" value="Unassembled WGS sequence"/>
</dbReference>
<proteinExistence type="predicted"/>
<dbReference type="EMBL" id="UGSB01000001">
    <property type="protein sequence ID" value="SUA57382.1"/>
    <property type="molecule type" value="Genomic_DNA"/>
</dbReference>
<comment type="subcellular location">
    <subcellularLocation>
        <location evidence="1">Membrane</location>
        <topology evidence="1">Multi-pass membrane protein</topology>
    </subcellularLocation>
</comment>
<keyword evidence="4 5" id="KW-0472">Membrane</keyword>
<organism evidence="8 9">
    <name type="scientific">Oligella ureolytica</name>
    <dbReference type="NCBI Taxonomy" id="90244"/>
    <lineage>
        <taxon>Bacteria</taxon>
        <taxon>Pseudomonadati</taxon>
        <taxon>Pseudomonadota</taxon>
        <taxon>Betaproteobacteria</taxon>
        <taxon>Burkholderiales</taxon>
        <taxon>Alcaligenaceae</taxon>
        <taxon>Oligella</taxon>
    </lineage>
</organism>
<evidence type="ECO:0000313" key="9">
    <source>
        <dbReference type="Proteomes" id="UP000254603"/>
    </source>
</evidence>
<evidence type="ECO:0000256" key="4">
    <source>
        <dbReference type="ARBA" id="ARBA00023136"/>
    </source>
</evidence>
<dbReference type="AlphaFoldDB" id="A0A378XK46"/>
<dbReference type="InterPro" id="IPR007829">
    <property type="entry name" value="TM2"/>
</dbReference>
<evidence type="ECO:0000313" key="10">
    <source>
        <dbReference type="Proteomes" id="UP000594903"/>
    </source>
</evidence>
<reference evidence="7 10" key="2">
    <citation type="submission" date="2020-12" db="EMBL/GenBank/DDBJ databases">
        <title>FDA dAtabase for Regulatory Grade micrObial Sequences (FDA-ARGOS): Supporting development and validation of Infectious Disease Dx tests.</title>
        <authorList>
            <person name="Sproer C."/>
            <person name="Gronow S."/>
            <person name="Severitt S."/>
            <person name="Schroder I."/>
            <person name="Tallon L."/>
            <person name="Sadzewicz L."/>
            <person name="Zhao X."/>
            <person name="Boylan J."/>
            <person name="Ott S."/>
            <person name="Bowen H."/>
            <person name="Vavikolanu K."/>
            <person name="Mehta A."/>
            <person name="Aluvathingal J."/>
            <person name="Nadendla S."/>
            <person name="Lowell S."/>
            <person name="Myers T."/>
            <person name="Yan Y."/>
            <person name="Sichtig H."/>
        </authorList>
    </citation>
    <scope>NUCLEOTIDE SEQUENCE [LARGE SCALE GENOMIC DNA]</scope>
    <source>
        <strain evidence="7 10">FDAARGOS_872</strain>
    </source>
</reference>
<evidence type="ECO:0000256" key="1">
    <source>
        <dbReference type="ARBA" id="ARBA00004141"/>
    </source>
</evidence>
<dbReference type="RefSeq" id="WP_018573498.1">
    <property type="nucleotide sequence ID" value="NZ_CP065725.1"/>
</dbReference>
<evidence type="ECO:0000256" key="3">
    <source>
        <dbReference type="ARBA" id="ARBA00022989"/>
    </source>
</evidence>
<accession>A0A378XK46</accession>
<feature type="transmembrane region" description="Helical" evidence="5">
    <location>
        <begin position="118"/>
        <end position="137"/>
    </location>
</feature>
<name>A0A378XK46_9BURK</name>
<evidence type="ECO:0000313" key="7">
    <source>
        <dbReference type="EMBL" id="QPT39738.1"/>
    </source>
</evidence>
<evidence type="ECO:0000256" key="5">
    <source>
        <dbReference type="SAM" id="Phobius"/>
    </source>
</evidence>
<keyword evidence="2 5" id="KW-0812">Transmembrane</keyword>
<reference evidence="8 9" key="1">
    <citation type="submission" date="2018-06" db="EMBL/GenBank/DDBJ databases">
        <authorList>
            <consortium name="Pathogen Informatics"/>
            <person name="Doyle S."/>
        </authorList>
    </citation>
    <scope>NUCLEOTIDE SEQUENCE [LARGE SCALE GENOMIC DNA]</scope>
    <source>
        <strain evidence="8 9">NCTC11997</strain>
    </source>
</reference>
<gene>
    <name evidence="7" type="ORF">I6G29_11500</name>
    <name evidence="8" type="ORF">NCTC11997_02368</name>
</gene>
<evidence type="ECO:0000256" key="2">
    <source>
        <dbReference type="ARBA" id="ARBA00022692"/>
    </source>
</evidence>
<protein>
    <submittedName>
        <fullName evidence="7 8">TM2 domain</fullName>
    </submittedName>
</protein>
<evidence type="ECO:0000313" key="8">
    <source>
        <dbReference type="EMBL" id="SUA57382.1"/>
    </source>
</evidence>
<feature type="domain" description="TM2" evidence="6">
    <location>
        <begin position="91"/>
        <end position="139"/>
    </location>
</feature>
<dbReference type="Pfam" id="PF05154">
    <property type="entry name" value="TM2"/>
    <property type="match status" value="1"/>
</dbReference>